<evidence type="ECO:0000256" key="1">
    <source>
        <dbReference type="SAM" id="Phobius"/>
    </source>
</evidence>
<keyword evidence="1" id="KW-0812">Transmembrane</keyword>
<keyword evidence="1" id="KW-1133">Transmembrane helix</keyword>
<feature type="domain" description="Prepilin type IV endopeptidase peptidase" evidence="2">
    <location>
        <begin position="6"/>
        <end position="107"/>
    </location>
</feature>
<dbReference type="Gene3D" id="1.20.120.1220">
    <property type="match status" value="1"/>
</dbReference>
<dbReference type="InterPro" id="IPR000045">
    <property type="entry name" value="Prepilin_IV_endopep_pep"/>
</dbReference>
<dbReference type="Proteomes" id="UP000031977">
    <property type="component" value="Unassembled WGS sequence"/>
</dbReference>
<proteinExistence type="predicted"/>
<protein>
    <submittedName>
        <fullName evidence="3">Peptidase A24</fullName>
    </submittedName>
</protein>
<evidence type="ECO:0000313" key="3">
    <source>
        <dbReference type="EMBL" id="KIN10315.1"/>
    </source>
</evidence>
<feature type="transmembrane region" description="Helical" evidence="1">
    <location>
        <begin position="55"/>
        <end position="74"/>
    </location>
</feature>
<accession>A0A0C3I5K0</accession>
<sequence>MSMHIIIWVLLAVIGVSDAQRHRIPNQLVGLLACAVLADIYMQGSEVLGSHIQGLLTTFAICFGLYLLRVMAGGDVKLLATVGLWVGIDVMGEVSLYIVVAGGLIALFYLALHVACSTIPFTQQVKGYAVQKVTPGWKSKQPLVIPFAPAIVIGLAYYFYIH</sequence>
<dbReference type="AlphaFoldDB" id="A0A0C3I5K0"/>
<evidence type="ECO:0000259" key="2">
    <source>
        <dbReference type="Pfam" id="PF01478"/>
    </source>
</evidence>
<evidence type="ECO:0000313" key="4">
    <source>
        <dbReference type="Proteomes" id="UP000031977"/>
    </source>
</evidence>
<gene>
    <name evidence="3" type="ORF">SU60_14415</name>
</gene>
<reference evidence="3 4" key="1">
    <citation type="submission" date="2015-01" db="EMBL/GenBank/DDBJ databases">
        <title>Draft genome of Vibrio mytili type strain CAIM 528.</title>
        <authorList>
            <person name="Gonzalez-Castillo A."/>
            <person name="Gomez-Gil B."/>
            <person name="Enciso-Ibarra J."/>
        </authorList>
    </citation>
    <scope>NUCLEOTIDE SEQUENCE [LARGE SCALE GENOMIC DNA]</scope>
    <source>
        <strain evidence="3 4">CAIM 528</strain>
    </source>
</reference>
<dbReference type="OrthoDB" id="5905525at2"/>
<dbReference type="Pfam" id="PF01478">
    <property type="entry name" value="Peptidase_A24"/>
    <property type="match status" value="1"/>
</dbReference>
<keyword evidence="1" id="KW-0472">Membrane</keyword>
<dbReference type="GO" id="GO:0016020">
    <property type="term" value="C:membrane"/>
    <property type="evidence" value="ECO:0007669"/>
    <property type="project" value="InterPro"/>
</dbReference>
<dbReference type="GO" id="GO:0004190">
    <property type="term" value="F:aspartic-type endopeptidase activity"/>
    <property type="evidence" value="ECO:0007669"/>
    <property type="project" value="InterPro"/>
</dbReference>
<keyword evidence="4" id="KW-1185">Reference proteome</keyword>
<name>A0A0C3I5K0_9VIBR</name>
<dbReference type="STRING" id="50718.SU60_14415"/>
<comment type="caution">
    <text evidence="3">The sequence shown here is derived from an EMBL/GenBank/DDBJ whole genome shotgun (WGS) entry which is preliminary data.</text>
</comment>
<feature type="transmembrane region" description="Helical" evidence="1">
    <location>
        <begin position="143"/>
        <end position="161"/>
    </location>
</feature>
<organism evidence="3 4">
    <name type="scientific">Vibrio mytili</name>
    <dbReference type="NCBI Taxonomy" id="50718"/>
    <lineage>
        <taxon>Bacteria</taxon>
        <taxon>Pseudomonadati</taxon>
        <taxon>Pseudomonadota</taxon>
        <taxon>Gammaproteobacteria</taxon>
        <taxon>Vibrionales</taxon>
        <taxon>Vibrionaceae</taxon>
        <taxon>Vibrio</taxon>
    </lineage>
</organism>
<dbReference type="EMBL" id="JXOK01000053">
    <property type="protein sequence ID" value="KIN10315.1"/>
    <property type="molecule type" value="Genomic_DNA"/>
</dbReference>
<feature type="transmembrane region" description="Helical" evidence="1">
    <location>
        <begin position="94"/>
        <end position="122"/>
    </location>
</feature>